<feature type="compositionally biased region" description="Low complexity" evidence="2">
    <location>
        <begin position="166"/>
        <end position="178"/>
    </location>
</feature>
<dbReference type="PANTHER" id="PTHR33701">
    <property type="entry name" value="TRANSMEMBRANE PROTEIN"/>
    <property type="match status" value="1"/>
</dbReference>
<dbReference type="KEGG" id="mcha:111006434"/>
<sequence>MENPDQDQQDPRSVPGVEDTTAMTIEFLRARLLSERSVSRSAKQRADELAKRVAELEEQLKVVSLQRKMAEKATADVLSILEDNGASDISETLDSNSDHETLCESKVEDDPARADVNSNSTRRRNVHEEYSGSDIDTSPVLGGSLSWKGRNDSPHTHEKYKKISIRSRSSFSSIGSSSPKHRLGRSCRQIKRRDPRPLNREQELKSEALVDSAQEIAPSTCSEDSRNCCINGPKILRDGHDLHEETRSGSSPDNSCVGNKDKDHDLDEYEKVNDMEKALECQAQLIDQYEAMEKAQREWEEKFRENNNSTPDSCDPGNHSDITEERDEIRAQAPNLSGNAFLENEAKAQVAVDCIPRDSYQAQTNGLGPSLCADVEELQDQNSNSISTSRSLEEFTFPMANVKQCQESQENREQEPSCTSQLNYGLPERPLSSHGGINFHEKEPPCSKNDLYALVPHEPPALNGVLEALKQAKLSLAKKINKLPSVEGESIGKSIGTLSVPNVGDRLEVPIGCAGLFRLPTDFAAEASSQASFLSSSSQSRSATHYPGEGGALSANPQIFPSHEREDRSSFLRDNRLRNGRYGFPTDHFPENGWNNPGQGQRYRFDRSFDAIQPSPHVVHQYPPPPVSSSIHPNESLLRPFPSRSIEMSPANQYSYYDDQYRPNMYR</sequence>
<reference evidence="4 5" key="1">
    <citation type="submission" date="2025-04" db="UniProtKB">
        <authorList>
            <consortium name="RefSeq"/>
        </authorList>
    </citation>
    <scope>IDENTIFICATION</scope>
    <source>
        <strain evidence="4 5">OHB3-1</strain>
    </source>
</reference>
<evidence type="ECO:0000313" key="3">
    <source>
        <dbReference type="Proteomes" id="UP000504603"/>
    </source>
</evidence>
<organism evidence="3 5">
    <name type="scientific">Momordica charantia</name>
    <name type="common">Bitter gourd</name>
    <name type="synonym">Balsam pear</name>
    <dbReference type="NCBI Taxonomy" id="3673"/>
    <lineage>
        <taxon>Eukaryota</taxon>
        <taxon>Viridiplantae</taxon>
        <taxon>Streptophyta</taxon>
        <taxon>Embryophyta</taxon>
        <taxon>Tracheophyta</taxon>
        <taxon>Spermatophyta</taxon>
        <taxon>Magnoliopsida</taxon>
        <taxon>eudicotyledons</taxon>
        <taxon>Gunneridae</taxon>
        <taxon>Pentapetalae</taxon>
        <taxon>rosids</taxon>
        <taxon>fabids</taxon>
        <taxon>Cucurbitales</taxon>
        <taxon>Cucurbitaceae</taxon>
        <taxon>Momordiceae</taxon>
        <taxon>Momordica</taxon>
    </lineage>
</organism>
<feature type="region of interest" description="Disordered" evidence="2">
    <location>
        <begin position="297"/>
        <end position="321"/>
    </location>
</feature>
<evidence type="ECO:0000256" key="2">
    <source>
        <dbReference type="SAM" id="MobiDB-lite"/>
    </source>
</evidence>
<feature type="region of interest" description="Disordered" evidence="2">
    <location>
        <begin position="88"/>
        <end position="204"/>
    </location>
</feature>
<feature type="compositionally biased region" description="Basic and acidic residues" evidence="2">
    <location>
        <begin position="96"/>
        <end position="113"/>
    </location>
</feature>
<name>A0A6J1BXR7_MOMCH</name>
<feature type="compositionally biased region" description="Polar residues" evidence="2">
    <location>
        <begin position="248"/>
        <end position="257"/>
    </location>
</feature>
<evidence type="ECO:0000313" key="4">
    <source>
        <dbReference type="RefSeq" id="XP_022134072.1"/>
    </source>
</evidence>
<feature type="compositionally biased region" description="Low complexity" evidence="2">
    <location>
        <begin position="534"/>
        <end position="543"/>
    </location>
</feature>
<keyword evidence="1" id="KW-0175">Coiled coil</keyword>
<feature type="region of interest" description="Disordered" evidence="2">
    <location>
        <begin position="615"/>
        <end position="645"/>
    </location>
</feature>
<evidence type="ECO:0000313" key="5">
    <source>
        <dbReference type="RefSeq" id="XP_022134074.1"/>
    </source>
</evidence>
<dbReference type="OrthoDB" id="1939754at2759"/>
<accession>A0A6J1BXR7</accession>
<protein>
    <submittedName>
        <fullName evidence="4 5">Uncharacterized protein LOC111006434</fullName>
    </submittedName>
</protein>
<dbReference type="GeneID" id="111006434"/>
<dbReference type="RefSeq" id="XP_022134072.1">
    <property type="nucleotide sequence ID" value="XM_022278380.1"/>
</dbReference>
<evidence type="ECO:0000256" key="1">
    <source>
        <dbReference type="SAM" id="Coils"/>
    </source>
</evidence>
<dbReference type="AlphaFoldDB" id="A0A6J1BXR7"/>
<proteinExistence type="predicted"/>
<feature type="region of interest" description="Disordered" evidence="2">
    <location>
        <begin position="534"/>
        <end position="602"/>
    </location>
</feature>
<dbReference type="RefSeq" id="XP_022134074.1">
    <property type="nucleotide sequence ID" value="XM_022278382.1"/>
</dbReference>
<feature type="region of interest" description="Disordered" evidence="2">
    <location>
        <begin position="242"/>
        <end position="263"/>
    </location>
</feature>
<feature type="coiled-coil region" evidence="1">
    <location>
        <begin position="39"/>
        <end position="73"/>
    </location>
</feature>
<dbReference type="Proteomes" id="UP000504603">
    <property type="component" value="Unplaced"/>
</dbReference>
<feature type="compositionally biased region" description="Basic residues" evidence="2">
    <location>
        <begin position="179"/>
        <end position="194"/>
    </location>
</feature>
<feature type="compositionally biased region" description="Basic and acidic residues" evidence="2">
    <location>
        <begin position="195"/>
        <end position="204"/>
    </location>
</feature>
<keyword evidence="3" id="KW-1185">Reference proteome</keyword>
<gene>
    <name evidence="4 5" type="primary">LOC111006434</name>
</gene>
<feature type="compositionally biased region" description="Basic and acidic residues" evidence="2">
    <location>
        <begin position="562"/>
        <end position="577"/>
    </location>
</feature>
<feature type="region of interest" description="Disordered" evidence="2">
    <location>
        <begin position="1"/>
        <end position="21"/>
    </location>
</feature>
<dbReference type="PANTHER" id="PTHR33701:SF3">
    <property type="entry name" value="TRANSCRIPTIONAL REGULATOR ATRX"/>
    <property type="match status" value="1"/>
</dbReference>